<keyword evidence="2" id="KW-1185">Reference proteome</keyword>
<dbReference type="RefSeq" id="WP_392819794.1">
    <property type="nucleotide sequence ID" value="NZ_JBICYV010000013.1"/>
</dbReference>
<protein>
    <recommendedName>
        <fullName evidence="3">Transposase</fullName>
    </recommendedName>
</protein>
<organism evidence="1 2">
    <name type="scientific">Streptomyces cinerochromogenes</name>
    <dbReference type="NCBI Taxonomy" id="66422"/>
    <lineage>
        <taxon>Bacteria</taxon>
        <taxon>Bacillati</taxon>
        <taxon>Actinomycetota</taxon>
        <taxon>Actinomycetes</taxon>
        <taxon>Kitasatosporales</taxon>
        <taxon>Streptomycetaceae</taxon>
        <taxon>Streptomyces</taxon>
    </lineage>
</organism>
<evidence type="ECO:0000313" key="2">
    <source>
        <dbReference type="Proteomes" id="UP001604267"/>
    </source>
</evidence>
<accession>A0ABW7BAH2</accession>
<evidence type="ECO:0008006" key="3">
    <source>
        <dbReference type="Google" id="ProtNLM"/>
    </source>
</evidence>
<evidence type="ECO:0000313" key="1">
    <source>
        <dbReference type="EMBL" id="MFG3013781.1"/>
    </source>
</evidence>
<gene>
    <name evidence="1" type="ORF">ACGFZB_25740</name>
</gene>
<dbReference type="EMBL" id="JBICYV010000013">
    <property type="protein sequence ID" value="MFG3013781.1"/>
    <property type="molecule type" value="Genomic_DNA"/>
</dbReference>
<sequence>MGAQVRFEDCVWQVTGLAGGRVYLVAGDGDSACVLAAALVAATGFAVIGAPAARPVTPVLWEAVPLAAQERALAWLRHIREVETGLPGGPGSGTPRPQYDPQSFTLAEREAAKAQELTGLGWARVSRATVQRMRLVYGRQGLWGLVDKHHLRGPSPTGRTDERVVAAVLEALHRCRGRRKTTTRQVIELTEQIVADTHGPHQVRLPARSSLYRLVKARRPVPRGHVERVVVDGQEYHHKFGVWLSNAKIRRGKLAPEQLDALRELGMPWA</sequence>
<name>A0ABW7BAH2_9ACTN</name>
<reference evidence="1 2" key="1">
    <citation type="submission" date="2024-10" db="EMBL/GenBank/DDBJ databases">
        <title>The Natural Products Discovery Center: Release of the First 8490 Sequenced Strains for Exploring Actinobacteria Biosynthetic Diversity.</title>
        <authorList>
            <person name="Kalkreuter E."/>
            <person name="Kautsar S.A."/>
            <person name="Yang D."/>
            <person name="Bader C.D."/>
            <person name="Teijaro C.N."/>
            <person name="Fluegel L."/>
            <person name="Davis C.M."/>
            <person name="Simpson J.R."/>
            <person name="Lauterbach L."/>
            <person name="Steele A.D."/>
            <person name="Gui C."/>
            <person name="Meng S."/>
            <person name="Li G."/>
            <person name="Viehrig K."/>
            <person name="Ye F."/>
            <person name="Su P."/>
            <person name="Kiefer A.F."/>
            <person name="Nichols A."/>
            <person name="Cepeda A.J."/>
            <person name="Yan W."/>
            <person name="Fan B."/>
            <person name="Jiang Y."/>
            <person name="Adhikari A."/>
            <person name="Zheng C.-J."/>
            <person name="Schuster L."/>
            <person name="Cowan T.M."/>
            <person name="Smanski M.J."/>
            <person name="Chevrette M.G."/>
            <person name="De Carvalho L.P.S."/>
            <person name="Shen B."/>
        </authorList>
    </citation>
    <scope>NUCLEOTIDE SEQUENCE [LARGE SCALE GENOMIC DNA]</scope>
    <source>
        <strain evidence="1 2">NPDC048320</strain>
    </source>
</reference>
<comment type="caution">
    <text evidence="1">The sequence shown here is derived from an EMBL/GenBank/DDBJ whole genome shotgun (WGS) entry which is preliminary data.</text>
</comment>
<dbReference type="Proteomes" id="UP001604267">
    <property type="component" value="Unassembled WGS sequence"/>
</dbReference>
<proteinExistence type="predicted"/>